<evidence type="ECO:0000256" key="2">
    <source>
        <dbReference type="ARBA" id="ARBA00022741"/>
    </source>
</evidence>
<keyword evidence="3" id="KW-0067">ATP-binding</keyword>
<dbReference type="AlphaFoldDB" id="A0A177LY84"/>
<dbReference type="Gene3D" id="3.40.50.12370">
    <property type="match status" value="1"/>
</dbReference>
<dbReference type="RefSeq" id="WP_064038354.1">
    <property type="nucleotide sequence ID" value="NZ_LUUH01000088.1"/>
</dbReference>
<protein>
    <submittedName>
        <fullName evidence="5">Universal stress protein UspA</fullName>
    </submittedName>
</protein>
<evidence type="ECO:0000259" key="4">
    <source>
        <dbReference type="Pfam" id="PF00582"/>
    </source>
</evidence>
<dbReference type="InterPro" id="IPR006016">
    <property type="entry name" value="UspA"/>
</dbReference>
<accession>A0A177LY84</accession>
<dbReference type="PANTHER" id="PTHR46268">
    <property type="entry name" value="STRESS RESPONSE PROTEIN NHAX"/>
    <property type="match status" value="1"/>
</dbReference>
<name>A0A177LY84_METMH</name>
<evidence type="ECO:0000256" key="1">
    <source>
        <dbReference type="ARBA" id="ARBA00008791"/>
    </source>
</evidence>
<comment type="similarity">
    <text evidence="1">Belongs to the universal stress protein A family.</text>
</comment>
<comment type="caution">
    <text evidence="5">The sequence shown here is derived from an EMBL/GenBank/DDBJ whole genome shotgun (WGS) entry which is preliminary data.</text>
</comment>
<evidence type="ECO:0000256" key="3">
    <source>
        <dbReference type="ARBA" id="ARBA00022840"/>
    </source>
</evidence>
<dbReference type="Pfam" id="PF00582">
    <property type="entry name" value="Usp"/>
    <property type="match status" value="2"/>
</dbReference>
<keyword evidence="2" id="KW-0547">Nucleotide-binding</keyword>
<evidence type="ECO:0000313" key="6">
    <source>
        <dbReference type="Proteomes" id="UP000077763"/>
    </source>
</evidence>
<dbReference type="GO" id="GO:0005524">
    <property type="term" value="F:ATP binding"/>
    <property type="evidence" value="ECO:0007669"/>
    <property type="project" value="UniProtKB-KW"/>
</dbReference>
<dbReference type="EMBL" id="LUUH01000088">
    <property type="protein sequence ID" value="OAH98415.1"/>
    <property type="molecule type" value="Genomic_DNA"/>
</dbReference>
<sequence length="288" mass="31657">MSSTQNLVLAGIDGSSLTNAVCDYAAWIAQKVDAPLKLLHTIDHHPEVTDHSDLAGNIGIDSRDHLMDELTQLEQQRSKLRLQQGKQLLQAARERVMQAGALDPITNQRHGSLVESLIELENDLRVLVIGVRGKVHDNQPDKIGAKLQPIIRSLHKPILVVNAEFKAPERIMLAYDGSQAAEKALDMVANSPLHKGLVCHLVCVSQDEVKGQLLEVAASKLQLAGGIEVIAKKLIGIPEQVLSDYQEQKGIDMTVMGAFGHTRIHDWLLGSFTVKMLTNSRKPLLLLR</sequence>
<organism evidence="5 6">
    <name type="scientific">Methylomonas methanica</name>
    <dbReference type="NCBI Taxonomy" id="421"/>
    <lineage>
        <taxon>Bacteria</taxon>
        <taxon>Pseudomonadati</taxon>
        <taxon>Pseudomonadota</taxon>
        <taxon>Gammaproteobacteria</taxon>
        <taxon>Methylococcales</taxon>
        <taxon>Methylococcaceae</taxon>
        <taxon>Methylomonas</taxon>
    </lineage>
</organism>
<proteinExistence type="inferred from homology"/>
<dbReference type="Proteomes" id="UP000077763">
    <property type="component" value="Unassembled WGS sequence"/>
</dbReference>
<dbReference type="PANTHER" id="PTHR46268:SF27">
    <property type="entry name" value="UNIVERSAL STRESS PROTEIN RV2623"/>
    <property type="match status" value="1"/>
</dbReference>
<reference evidence="5 6" key="1">
    <citation type="submission" date="2016-03" db="EMBL/GenBank/DDBJ databases">
        <authorList>
            <person name="Ploux O."/>
        </authorList>
    </citation>
    <scope>NUCLEOTIDE SEQUENCE [LARGE SCALE GENOMIC DNA]</scope>
    <source>
        <strain evidence="5 6">R-45371</strain>
    </source>
</reference>
<dbReference type="CDD" id="cd00293">
    <property type="entry name" value="USP-like"/>
    <property type="match status" value="2"/>
</dbReference>
<gene>
    <name evidence="5" type="ORF">A1353_01940</name>
</gene>
<dbReference type="InterPro" id="IPR006015">
    <property type="entry name" value="Universal_stress_UspA"/>
</dbReference>
<dbReference type="PRINTS" id="PR01438">
    <property type="entry name" value="UNVRSLSTRESS"/>
</dbReference>
<feature type="domain" description="UspA" evidence="4">
    <location>
        <begin position="8"/>
        <end position="161"/>
    </location>
</feature>
<dbReference type="SUPFAM" id="SSF52402">
    <property type="entry name" value="Adenine nucleotide alpha hydrolases-like"/>
    <property type="match status" value="2"/>
</dbReference>
<feature type="domain" description="UspA" evidence="4">
    <location>
        <begin position="216"/>
        <end position="288"/>
    </location>
</feature>
<evidence type="ECO:0000313" key="5">
    <source>
        <dbReference type="EMBL" id="OAH98415.1"/>
    </source>
</evidence>